<gene>
    <name evidence="1" type="ORF">UFOVP41_54</name>
</gene>
<dbReference type="EMBL" id="LR796168">
    <property type="protein sequence ID" value="CAB4123408.1"/>
    <property type="molecule type" value="Genomic_DNA"/>
</dbReference>
<protein>
    <submittedName>
        <fullName evidence="1">Uncharacterized protein</fullName>
    </submittedName>
</protein>
<evidence type="ECO:0000313" key="1">
    <source>
        <dbReference type="EMBL" id="CAB4123408.1"/>
    </source>
</evidence>
<accession>A0A6J5KMA3</accession>
<reference evidence="1" key="1">
    <citation type="submission" date="2020-04" db="EMBL/GenBank/DDBJ databases">
        <authorList>
            <person name="Chiriac C."/>
            <person name="Salcher M."/>
            <person name="Ghai R."/>
            <person name="Kavagutti S V."/>
        </authorList>
    </citation>
    <scope>NUCLEOTIDE SEQUENCE</scope>
</reference>
<sequence>MYKWSILELFATNDELSSVRYLLTLTEDNLTVASEGNHTFLPGTVNKQLADIVESDIVQWLEKDTTNDGVNAIKLAVKNQLKNLQVTKKVDFPWETGTFTIE</sequence>
<proteinExistence type="predicted"/>
<name>A0A6J5KMA3_9CAUD</name>
<organism evidence="1">
    <name type="scientific">uncultured Caudovirales phage</name>
    <dbReference type="NCBI Taxonomy" id="2100421"/>
    <lineage>
        <taxon>Viruses</taxon>
        <taxon>Duplodnaviria</taxon>
        <taxon>Heunggongvirae</taxon>
        <taxon>Uroviricota</taxon>
        <taxon>Caudoviricetes</taxon>
        <taxon>Peduoviridae</taxon>
        <taxon>Maltschvirus</taxon>
        <taxon>Maltschvirus maltsch</taxon>
    </lineage>
</organism>